<feature type="compositionally biased region" description="Low complexity" evidence="1">
    <location>
        <begin position="450"/>
        <end position="506"/>
    </location>
</feature>
<evidence type="ECO:0000256" key="1">
    <source>
        <dbReference type="SAM" id="MobiDB-lite"/>
    </source>
</evidence>
<feature type="compositionally biased region" description="Low complexity" evidence="1">
    <location>
        <begin position="185"/>
        <end position="235"/>
    </location>
</feature>
<protein>
    <submittedName>
        <fullName evidence="3">Uncharacterized protein</fullName>
    </submittedName>
</protein>
<feature type="signal peptide" evidence="2">
    <location>
        <begin position="1"/>
        <end position="21"/>
    </location>
</feature>
<dbReference type="OMA" id="MGRWRLW"/>
<evidence type="ECO:0000313" key="3">
    <source>
        <dbReference type="EMBL" id="CEL07334.1"/>
    </source>
</evidence>
<feature type="region of interest" description="Disordered" evidence="1">
    <location>
        <begin position="183"/>
        <end position="416"/>
    </location>
</feature>
<feature type="region of interest" description="Disordered" evidence="1">
    <location>
        <begin position="428"/>
        <end position="547"/>
    </location>
</feature>
<evidence type="ECO:0000256" key="2">
    <source>
        <dbReference type="SAM" id="SignalP"/>
    </source>
</evidence>
<feature type="compositionally biased region" description="Low complexity" evidence="1">
    <location>
        <begin position="349"/>
        <end position="380"/>
    </location>
</feature>
<feature type="compositionally biased region" description="Low complexity" evidence="1">
    <location>
        <begin position="1119"/>
        <end position="1174"/>
    </location>
</feature>
<dbReference type="PANTHER" id="PTHR33416">
    <property type="entry name" value="NUCLEAR PORE COMPLEX PROTEIN NUP1"/>
    <property type="match status" value="1"/>
</dbReference>
<feature type="compositionally biased region" description="Low complexity" evidence="1">
    <location>
        <begin position="702"/>
        <end position="715"/>
    </location>
</feature>
<keyword evidence="2" id="KW-0732">Signal</keyword>
<feature type="region of interest" description="Disordered" evidence="1">
    <location>
        <begin position="111"/>
        <end position="151"/>
    </location>
</feature>
<dbReference type="EMBL" id="CDMC01000009">
    <property type="protein sequence ID" value="CEL07334.1"/>
    <property type="molecule type" value="Genomic_DNA"/>
</dbReference>
<proteinExistence type="predicted"/>
<accession>A0A0U5G6H9</accession>
<feature type="region of interest" description="Disordered" evidence="1">
    <location>
        <begin position="674"/>
        <end position="715"/>
    </location>
</feature>
<sequence>MRASLLWTALAAVTVTATAEAETAFSEPDSAPPSSTFVEGNSTTVTISANPSSALSPSAAPSTLAIPTVIPPQIHPHPPGTWTDVSAPTVTTTGSLNPSVSAIPGPVPPPVFTHTSDDSPHVTPSSLGSGTTVNTGQDGQSSLVPPAASSSTVIVEDTLTHSSGESSPGAVYTSGVYTSETRTFPSTTVDTSVASSGTSGSSGSEVSETPTSPSTSGFIADTHTSSTSVGTTVISPGISSSSAIDTSETRTFPPIVGETTMASSGSSSSSAIETHTFPSTSVDTTVLSPGISSSPAIDTSETRTFPSITHSTSVIPSGTSTPTFTETPTASSNLAGSSTVLASETRTFPSTSPVSSVSPSGTASTGVSVGTGSSTVISVSETRTFPSSSGTTVAQSSGTSSTGTASSGITTSHVPSSVVTSTVLSSSSLSSNEVSSGTLSGPSTEPVSGSLTSATQSSETTSDSETSSSIPASSNGSSSGVGSSTGSDASITSGGTTSTTASDSISVTPTASTTDVTGATDTLSTIGGSSTTEPVSETDTTGGPITGWLITKPEVTNSLHGISDTFVHNLPTFSSWEIDPKPPLQTQIIDDIKGSKRQIENLIDKLGGSVKGRGCKSKKRSLFDSVFNAVKNGMDTVTDVIDNLLCMADKFEDLIEAVGKNKINLAKDTINILIDPKPKDQGSDDNNDDNDDDDDDDDDTESSSSTSTTSTTSTCSETTAEQVTILCEPTLITSADSTISTTTCSPTITVTTTGCSVTDTTTTITETPTPESRPLCSVKKCGDACPHGHEGWGPGVSLACSQIPTLTVSELPAVTYHSLATGDDDGLREESVNEESLIKRAPPSLIPPIIQDDPPNAEAHLTPLIQSLDRTANWWVPYRDVMTLWAPLPPNAQQYTVWGIKPLSGCTTILVISKTGLYAAHLSEDPVFKQTYRTIETRTWGLLSHGGAPGVIPFTDLASRAGQSRPLDEENKPIVIVITPFKERLTRWGPRTLKYGAAKLLGRKYAKSIYGDGADRDRDRTDPLVVPYQVSEEGQEIGDITPRSKVIVELNPVNKVYHLRNRQLRREEYHAVGRWRVWVDGKAVMDQDWMYGPFLTPPTRPAGPVRRDDVCLLPALASTSSAVSTSPSTLVTTTRPHTPSSSESPASTTSTDTSSSSSSTTSSVSSASTSSVTEAHNPPGQPPGFTLPTAHPTTTRGHNPPGQPPGFTLPTAQPASSVPVSEQVCDYLDTTTSDNHPIMNHAAVMQLGKKCNWDTNTPRDKPMGRGDGELIWRVTNPARDTDYYASIKWKNGCEGPAMNVRNPTPELTCERIIINNLEKCQNKHGYRGYIEVGCLLYISEMTSSLPATHYGSAGGTTGDTGEDVS</sequence>
<feature type="compositionally biased region" description="Polar residues" evidence="1">
    <location>
        <begin position="271"/>
        <end position="315"/>
    </location>
</feature>
<organism evidence="3 4">
    <name type="scientific">Aspergillus calidoustus</name>
    <dbReference type="NCBI Taxonomy" id="454130"/>
    <lineage>
        <taxon>Eukaryota</taxon>
        <taxon>Fungi</taxon>
        <taxon>Dikarya</taxon>
        <taxon>Ascomycota</taxon>
        <taxon>Pezizomycotina</taxon>
        <taxon>Eurotiomycetes</taxon>
        <taxon>Eurotiomycetidae</taxon>
        <taxon>Eurotiales</taxon>
        <taxon>Aspergillaceae</taxon>
        <taxon>Aspergillus</taxon>
        <taxon>Aspergillus subgen. Nidulantes</taxon>
    </lineage>
</organism>
<feature type="compositionally biased region" description="Polar residues" evidence="1">
    <location>
        <begin position="333"/>
        <end position="348"/>
    </location>
</feature>
<feature type="compositionally biased region" description="Low complexity" evidence="1">
    <location>
        <begin position="387"/>
        <end position="416"/>
    </location>
</feature>
<dbReference type="PANTHER" id="PTHR33416:SF20">
    <property type="entry name" value="NUCLEAR PORE COMPLEX PROTEIN NUP1"/>
    <property type="match status" value="1"/>
</dbReference>
<dbReference type="STRING" id="454130.A0A0U5G6H9"/>
<feature type="compositionally biased region" description="Low complexity" evidence="1">
    <location>
        <begin position="316"/>
        <end position="332"/>
    </location>
</feature>
<feature type="compositionally biased region" description="Acidic residues" evidence="1">
    <location>
        <begin position="683"/>
        <end position="701"/>
    </location>
</feature>
<feature type="compositionally biased region" description="Low complexity" evidence="1">
    <location>
        <begin position="428"/>
        <end position="440"/>
    </location>
</feature>
<feature type="compositionally biased region" description="Polar residues" evidence="1">
    <location>
        <begin position="122"/>
        <end position="151"/>
    </location>
</feature>
<name>A0A0U5G6H9_ASPCI</name>
<keyword evidence="4" id="KW-1185">Reference proteome</keyword>
<gene>
    <name evidence="3" type="ORF">ASPCAL10494</name>
</gene>
<feature type="region of interest" description="Disordered" evidence="1">
    <location>
        <begin position="1119"/>
        <end position="1220"/>
    </location>
</feature>
<reference evidence="4" key="1">
    <citation type="journal article" date="2016" name="Genome Announc.">
        <title>Draft genome sequences of fungus Aspergillus calidoustus.</title>
        <authorList>
            <person name="Horn F."/>
            <person name="Linde J."/>
            <person name="Mattern D.J."/>
            <person name="Walther G."/>
            <person name="Guthke R."/>
            <person name="Scherlach K."/>
            <person name="Martin K."/>
            <person name="Brakhage A.A."/>
            <person name="Petzke L."/>
            <person name="Valiante V."/>
        </authorList>
    </citation>
    <scope>NUCLEOTIDE SEQUENCE [LARGE SCALE GENOMIC DNA]</scope>
    <source>
        <strain evidence="4">SF006504</strain>
    </source>
</reference>
<feature type="compositionally biased region" description="Polar residues" evidence="1">
    <location>
        <begin position="507"/>
        <end position="543"/>
    </location>
</feature>
<evidence type="ECO:0000313" key="4">
    <source>
        <dbReference type="Proteomes" id="UP000054771"/>
    </source>
</evidence>
<feature type="compositionally biased region" description="Polar residues" evidence="1">
    <location>
        <begin position="237"/>
        <end position="250"/>
    </location>
</feature>
<dbReference type="OrthoDB" id="3886018at2759"/>
<dbReference type="Proteomes" id="UP000054771">
    <property type="component" value="Unassembled WGS sequence"/>
</dbReference>
<feature type="chain" id="PRO_5006857566" evidence="2">
    <location>
        <begin position="22"/>
        <end position="1365"/>
    </location>
</feature>
<feature type="compositionally biased region" description="Polar residues" evidence="1">
    <location>
        <begin position="1210"/>
        <end position="1220"/>
    </location>
</feature>